<dbReference type="Pfam" id="PF01041">
    <property type="entry name" value="DegT_DnrJ_EryC1"/>
    <property type="match status" value="1"/>
</dbReference>
<comment type="caution">
    <text evidence="4">The sequence shown here is derived from an EMBL/GenBank/DDBJ whole genome shotgun (WGS) entry which is preliminary data.</text>
</comment>
<protein>
    <submittedName>
        <fullName evidence="4">Aminotransferase class I/II-fold pyridoxal phosphate-dependent enzyme</fullName>
    </submittedName>
</protein>
<evidence type="ECO:0000256" key="3">
    <source>
        <dbReference type="RuleBase" id="RU004508"/>
    </source>
</evidence>
<gene>
    <name evidence="4" type="ORF">Q3C12_28750</name>
</gene>
<comment type="similarity">
    <text evidence="2 3">Belongs to the DegT/DnrJ/EryC1 family.</text>
</comment>
<dbReference type="InterPro" id="IPR015421">
    <property type="entry name" value="PyrdxlP-dep_Trfase_major"/>
</dbReference>
<dbReference type="PANTHER" id="PTHR30244:SF9">
    <property type="entry name" value="PROTEIN RV3402C"/>
    <property type="match status" value="1"/>
</dbReference>
<dbReference type="EMBL" id="JAUMKJ010000052">
    <property type="protein sequence ID" value="MDO3681002.1"/>
    <property type="molecule type" value="Genomic_DNA"/>
</dbReference>
<dbReference type="PANTHER" id="PTHR30244">
    <property type="entry name" value="TRANSAMINASE"/>
    <property type="match status" value="1"/>
</dbReference>
<keyword evidence="4" id="KW-0808">Transferase</keyword>
<name>A0ABT8VJ36_9BACL</name>
<dbReference type="RefSeq" id="WP_127488167.1">
    <property type="nucleotide sequence ID" value="NZ_JARLKN010000076.1"/>
</dbReference>
<organism evidence="4 5">
    <name type="scientific">Paenibacillus ehimensis</name>
    <dbReference type="NCBI Taxonomy" id="79264"/>
    <lineage>
        <taxon>Bacteria</taxon>
        <taxon>Bacillati</taxon>
        <taxon>Bacillota</taxon>
        <taxon>Bacilli</taxon>
        <taxon>Bacillales</taxon>
        <taxon>Paenibacillaceae</taxon>
        <taxon>Paenibacillus</taxon>
    </lineage>
</organism>
<dbReference type="Proteomes" id="UP001168883">
    <property type="component" value="Unassembled WGS sequence"/>
</dbReference>
<dbReference type="PIRSF" id="PIRSF000390">
    <property type="entry name" value="PLP_StrS"/>
    <property type="match status" value="1"/>
</dbReference>
<keyword evidence="4" id="KW-0032">Aminotransferase</keyword>
<accession>A0ABT8VJ36</accession>
<dbReference type="InterPro" id="IPR015424">
    <property type="entry name" value="PyrdxlP-dep_Trfase"/>
</dbReference>
<dbReference type="Gene3D" id="3.40.640.10">
    <property type="entry name" value="Type I PLP-dependent aspartate aminotransferase-like (Major domain)"/>
    <property type="match status" value="1"/>
</dbReference>
<dbReference type="SUPFAM" id="SSF53383">
    <property type="entry name" value="PLP-dependent transferases"/>
    <property type="match status" value="1"/>
</dbReference>
<reference evidence="4" key="1">
    <citation type="submission" date="2023-07" db="EMBL/GenBank/DDBJ databases">
        <authorList>
            <person name="Aktuganov G."/>
            <person name="Boyko T."/>
            <person name="Delegan Y."/>
            <person name="Galimzianova N."/>
            <person name="Gilvanova E."/>
            <person name="Korobov V."/>
            <person name="Kuzmina L."/>
            <person name="Melentiev A."/>
            <person name="Milman P."/>
            <person name="Ryabova A."/>
            <person name="Stupak E."/>
            <person name="Yasakov T."/>
            <person name="Zharikova N."/>
            <person name="Zhurenko E."/>
        </authorList>
    </citation>
    <scope>NUCLEOTIDE SEQUENCE</scope>
    <source>
        <strain evidence="4">IB-739</strain>
    </source>
</reference>
<keyword evidence="1 3" id="KW-0663">Pyridoxal phosphate</keyword>
<evidence type="ECO:0000256" key="2">
    <source>
        <dbReference type="ARBA" id="ARBA00037999"/>
    </source>
</evidence>
<proteinExistence type="inferred from homology"/>
<keyword evidence="5" id="KW-1185">Reference proteome</keyword>
<dbReference type="GO" id="GO:0008483">
    <property type="term" value="F:transaminase activity"/>
    <property type="evidence" value="ECO:0007669"/>
    <property type="project" value="UniProtKB-KW"/>
</dbReference>
<dbReference type="InterPro" id="IPR000653">
    <property type="entry name" value="DegT/StrS_aminotransferase"/>
</dbReference>
<evidence type="ECO:0000313" key="5">
    <source>
        <dbReference type="Proteomes" id="UP001168883"/>
    </source>
</evidence>
<evidence type="ECO:0000256" key="1">
    <source>
        <dbReference type="ARBA" id="ARBA00022898"/>
    </source>
</evidence>
<evidence type="ECO:0000313" key="4">
    <source>
        <dbReference type="EMBL" id="MDO3681002.1"/>
    </source>
</evidence>
<sequence length="379" mass="42157">MYEIPFLRPNLVKKDRLLSYFEKIEASRIYSNYGPLNHLFETRVIAQMFGGLGAAVTVHNATIGLMLAISQSKRPRGKYAVMPSFTFAATPLAAEWCGLEPYFLDIEPDDWQMNRAQLEETVERLGEQIAVVVPYATFGSAIDLSIYDKLLQEGIPVVIDAAASFGTTVAEDAAQFGKGFGGAVVFSFHATKTFGVGEGGLVYSADQNLIQRIRRAGNFGFSSSRESVMLGLNSKISEYTAAIALATLEGFQAVQERRKTIIGYYRRELQQQDLLLRGWSAQKMQGQVPLQFFSLLSPDSPGNREVIQRLASHSIEARTYFSPACHQQKQFQSYPRSDLQVTERIADRIVSLPLWEEMNEATVGRIVKVLGSITEENAV</sequence>